<name>A0A813CJK6_9DINO</name>
<comment type="caution">
    <text evidence="2">The sequence shown here is derived from an EMBL/GenBank/DDBJ whole genome shotgun (WGS) entry which is preliminary data.</text>
</comment>
<dbReference type="OrthoDB" id="440306at2759"/>
<sequence length="200" mass="22975">QLVRPASAIEDEGRLSFYEWQELQGLREREKDHAAEIQRLQKRLEALAGPQHLKVENLKKELDLTDKLFVERNQHCRKVELEKANVAATLKSKEKEVKDLREELGVATEQAQAAQRCLAEKETENKALQRKCERLERSLKAHFLRNAWEGRPEESGTGNQETVVLESCGQQQSKIYRSQRASESLSELYLSLLQPCAPVL</sequence>
<evidence type="ECO:0000313" key="3">
    <source>
        <dbReference type="Proteomes" id="UP000601435"/>
    </source>
</evidence>
<keyword evidence="1" id="KW-0175">Coiled coil</keyword>
<evidence type="ECO:0000313" key="2">
    <source>
        <dbReference type="EMBL" id="CAE7944633.1"/>
    </source>
</evidence>
<dbReference type="AlphaFoldDB" id="A0A813CJK6"/>
<dbReference type="EMBL" id="CAJNJA010102163">
    <property type="protein sequence ID" value="CAE7944633.1"/>
    <property type="molecule type" value="Genomic_DNA"/>
</dbReference>
<proteinExistence type="predicted"/>
<gene>
    <name evidence="2" type="ORF">SNEC2469_LOCUS35388</name>
</gene>
<protein>
    <submittedName>
        <fullName evidence="2">Uncharacterized protein</fullName>
    </submittedName>
</protein>
<reference evidence="2" key="1">
    <citation type="submission" date="2021-02" db="EMBL/GenBank/DDBJ databases">
        <authorList>
            <person name="Dougan E. K."/>
            <person name="Rhodes N."/>
            <person name="Thang M."/>
            <person name="Chan C."/>
        </authorList>
    </citation>
    <scope>NUCLEOTIDE SEQUENCE</scope>
</reference>
<evidence type="ECO:0000256" key="1">
    <source>
        <dbReference type="SAM" id="Coils"/>
    </source>
</evidence>
<feature type="coiled-coil region" evidence="1">
    <location>
        <begin position="76"/>
        <end position="145"/>
    </location>
</feature>
<keyword evidence="3" id="KW-1185">Reference proteome</keyword>
<dbReference type="Proteomes" id="UP000601435">
    <property type="component" value="Unassembled WGS sequence"/>
</dbReference>
<organism evidence="2 3">
    <name type="scientific">Symbiodinium necroappetens</name>
    <dbReference type="NCBI Taxonomy" id="1628268"/>
    <lineage>
        <taxon>Eukaryota</taxon>
        <taxon>Sar</taxon>
        <taxon>Alveolata</taxon>
        <taxon>Dinophyceae</taxon>
        <taxon>Suessiales</taxon>
        <taxon>Symbiodiniaceae</taxon>
        <taxon>Symbiodinium</taxon>
    </lineage>
</organism>
<accession>A0A813CJK6</accession>
<feature type="non-terminal residue" evidence="2">
    <location>
        <position position="200"/>
    </location>
</feature>